<evidence type="ECO:0000256" key="4">
    <source>
        <dbReference type="ARBA" id="ARBA00022729"/>
    </source>
</evidence>
<feature type="transmembrane region" description="Helical" evidence="8">
    <location>
        <begin position="259"/>
        <end position="277"/>
    </location>
</feature>
<protein>
    <submittedName>
        <fullName evidence="11">Nuclear envelope integral membrane protein 2</fullName>
    </submittedName>
</protein>
<dbReference type="InterPro" id="IPR019358">
    <property type="entry name" value="NEMP_fam"/>
</dbReference>
<evidence type="ECO:0000313" key="11">
    <source>
        <dbReference type="RefSeq" id="XP_030643489.1"/>
    </source>
</evidence>
<dbReference type="Proteomes" id="UP000504632">
    <property type="component" value="Chromosome 10"/>
</dbReference>
<evidence type="ECO:0000313" key="10">
    <source>
        <dbReference type="Proteomes" id="UP000504632"/>
    </source>
</evidence>
<evidence type="ECO:0000256" key="5">
    <source>
        <dbReference type="ARBA" id="ARBA00022989"/>
    </source>
</evidence>
<proteinExistence type="inferred from homology"/>
<dbReference type="CTD" id="100131211"/>
<gene>
    <name evidence="11" type="primary">nemp2</name>
</gene>
<feature type="transmembrane region" description="Helical" evidence="8">
    <location>
        <begin position="283"/>
        <end position="303"/>
    </location>
</feature>
<dbReference type="PANTHER" id="PTHR13598:SF5">
    <property type="entry name" value="NUCLEAR ENVELOPE INTEGRAL MEMBRANE PROTEIN 2"/>
    <property type="match status" value="1"/>
</dbReference>
<feature type="transmembrane region" description="Helical" evidence="8">
    <location>
        <begin position="143"/>
        <end position="161"/>
    </location>
</feature>
<dbReference type="PANTHER" id="PTHR13598">
    <property type="entry name" value="AT07567P-RELATED"/>
    <property type="match status" value="1"/>
</dbReference>
<keyword evidence="7" id="KW-0539">Nucleus</keyword>
<feature type="transmembrane region" description="Helical" evidence="8">
    <location>
        <begin position="167"/>
        <end position="188"/>
    </location>
</feature>
<keyword evidence="6 8" id="KW-0472">Membrane</keyword>
<dbReference type="GeneID" id="115823568"/>
<keyword evidence="5 8" id="KW-1133">Transmembrane helix</keyword>
<name>A0A6J2WGS2_CHACN</name>
<keyword evidence="4 9" id="KW-0732">Signal</keyword>
<comment type="subcellular location">
    <subcellularLocation>
        <location evidence="1">Nucleus inner membrane</location>
        <topology evidence="1">Multi-pass membrane protein</topology>
        <orientation evidence="1">Nucleoplasmic side</orientation>
    </subcellularLocation>
</comment>
<reference evidence="11" key="1">
    <citation type="submission" date="2025-08" db="UniProtKB">
        <authorList>
            <consortium name="RefSeq"/>
        </authorList>
    </citation>
    <scope>IDENTIFICATION</scope>
</reference>
<dbReference type="InParanoid" id="A0A6J2WGS2"/>
<feature type="transmembrane region" description="Helical" evidence="8">
    <location>
        <begin position="231"/>
        <end position="247"/>
    </location>
</feature>
<dbReference type="Pfam" id="PF10225">
    <property type="entry name" value="NEMP"/>
    <property type="match status" value="1"/>
</dbReference>
<feature type="signal peptide" evidence="9">
    <location>
        <begin position="1"/>
        <end position="19"/>
    </location>
</feature>
<dbReference type="OrthoDB" id="509138at2759"/>
<comment type="similarity">
    <text evidence="2">Belongs to the NEMP family.</text>
</comment>
<dbReference type="RefSeq" id="XP_030643489.1">
    <property type="nucleotide sequence ID" value="XM_030787629.1"/>
</dbReference>
<feature type="transmembrane region" description="Helical" evidence="8">
    <location>
        <begin position="195"/>
        <end position="211"/>
    </location>
</feature>
<dbReference type="GO" id="GO:0005637">
    <property type="term" value="C:nuclear inner membrane"/>
    <property type="evidence" value="ECO:0007669"/>
    <property type="project" value="UniProtKB-SubCell"/>
</dbReference>
<feature type="chain" id="PRO_5027002744" evidence="9">
    <location>
        <begin position="20"/>
        <end position="482"/>
    </location>
</feature>
<dbReference type="AlphaFoldDB" id="A0A6J2WGS2"/>
<evidence type="ECO:0000256" key="2">
    <source>
        <dbReference type="ARBA" id="ARBA00005748"/>
    </source>
</evidence>
<sequence length="482" mass="54626">MIILPILGFVFLFTPHAEGNKGYSYADCTYVKGEHDSTHYGSRCFCFSTVIKWKDIWSTFQVRVTGDEDVVVVYPMETTNCHNPDNLFTLTKCLVEHYWPATIQKEKTLEIPLVEEDVCFMVKCPKSKCEYTLEVSAKRLNRIRFALFLSGLLLFFFAGVICRSRLFFYTSGISLGILSILFVLLFLLKNFIPKRGIFLMLFGASSSLSYLGIQKVLTEWDEVMTLHWRELLGYVLAAGFVSFAVCYKHGPIRSERTLTLMTCCMQAGAMVLLFYGITYSPAAYTSLGLLLACNVLPLLWAFLQWTRRQIVWMLRSFLALFHRRSPKVRLLTEEEYREQGEIHTKASLEELREYCSKPGFPAWDTVLKLSKPQRFAKFLGGGSHVTRAETQAHEARYGLGGEYYEDVLFNSHAGCVPRQGGGDDVGENKVDLYAQAPPTPNPIRSDADVPGPQLYDLAVCPYPPAGYSPIPEPPPIEDLELF</sequence>
<organism evidence="10 11">
    <name type="scientific">Chanos chanos</name>
    <name type="common">Milkfish</name>
    <name type="synonym">Mugil chanos</name>
    <dbReference type="NCBI Taxonomy" id="29144"/>
    <lineage>
        <taxon>Eukaryota</taxon>
        <taxon>Metazoa</taxon>
        <taxon>Chordata</taxon>
        <taxon>Craniata</taxon>
        <taxon>Vertebrata</taxon>
        <taxon>Euteleostomi</taxon>
        <taxon>Actinopterygii</taxon>
        <taxon>Neopterygii</taxon>
        <taxon>Teleostei</taxon>
        <taxon>Ostariophysi</taxon>
        <taxon>Gonorynchiformes</taxon>
        <taxon>Chanidae</taxon>
        <taxon>Chanos</taxon>
    </lineage>
</organism>
<evidence type="ECO:0000256" key="7">
    <source>
        <dbReference type="ARBA" id="ARBA00023242"/>
    </source>
</evidence>
<accession>A0A6J2WGS2</accession>
<evidence type="ECO:0000256" key="6">
    <source>
        <dbReference type="ARBA" id="ARBA00023136"/>
    </source>
</evidence>
<keyword evidence="3 8" id="KW-0812">Transmembrane</keyword>
<evidence type="ECO:0000256" key="8">
    <source>
        <dbReference type="SAM" id="Phobius"/>
    </source>
</evidence>
<evidence type="ECO:0000256" key="9">
    <source>
        <dbReference type="SAM" id="SignalP"/>
    </source>
</evidence>
<keyword evidence="10" id="KW-1185">Reference proteome</keyword>
<evidence type="ECO:0000256" key="1">
    <source>
        <dbReference type="ARBA" id="ARBA00004575"/>
    </source>
</evidence>
<evidence type="ECO:0000256" key="3">
    <source>
        <dbReference type="ARBA" id="ARBA00022692"/>
    </source>
</evidence>